<evidence type="ECO:0000313" key="2">
    <source>
        <dbReference type="Proteomes" id="UP000789860"/>
    </source>
</evidence>
<accession>A0ACA9N5B3</accession>
<evidence type="ECO:0000313" key="1">
    <source>
        <dbReference type="EMBL" id="CAG8625084.1"/>
    </source>
</evidence>
<keyword evidence="2" id="KW-1185">Reference proteome</keyword>
<name>A0ACA9N5B3_9GLOM</name>
<feature type="non-terminal residue" evidence="1">
    <location>
        <position position="1"/>
    </location>
</feature>
<dbReference type="Proteomes" id="UP000789860">
    <property type="component" value="Unassembled WGS sequence"/>
</dbReference>
<gene>
    <name evidence="1" type="ORF">SCALOS_LOCUS7778</name>
</gene>
<protein>
    <submittedName>
        <fullName evidence="1">4102_t:CDS:1</fullName>
    </submittedName>
</protein>
<organism evidence="1 2">
    <name type="scientific">Scutellospora calospora</name>
    <dbReference type="NCBI Taxonomy" id="85575"/>
    <lineage>
        <taxon>Eukaryota</taxon>
        <taxon>Fungi</taxon>
        <taxon>Fungi incertae sedis</taxon>
        <taxon>Mucoromycota</taxon>
        <taxon>Glomeromycotina</taxon>
        <taxon>Glomeromycetes</taxon>
        <taxon>Diversisporales</taxon>
        <taxon>Gigasporaceae</taxon>
        <taxon>Scutellospora</taxon>
    </lineage>
</organism>
<comment type="caution">
    <text evidence="1">The sequence shown here is derived from an EMBL/GenBank/DDBJ whole genome shotgun (WGS) entry which is preliminary data.</text>
</comment>
<reference evidence="1" key="1">
    <citation type="submission" date="2021-06" db="EMBL/GenBank/DDBJ databases">
        <authorList>
            <person name="Kallberg Y."/>
            <person name="Tangrot J."/>
            <person name="Rosling A."/>
        </authorList>
    </citation>
    <scope>NUCLEOTIDE SEQUENCE</scope>
    <source>
        <strain evidence="1">AU212A</strain>
    </source>
</reference>
<dbReference type="EMBL" id="CAJVPM010018466">
    <property type="protein sequence ID" value="CAG8625084.1"/>
    <property type="molecule type" value="Genomic_DNA"/>
</dbReference>
<sequence>FFETYTLNAIKHAYAATGIWPLNPNTINSDHLIPFLPTYQPAVVNQELENENKELHEYIQRLEHPGTASLASIIKYPHPKQLSVEKKPQFGTLVTAESIAKELEDIENVKCKKIEDTKLRKE</sequence>
<proteinExistence type="predicted"/>